<dbReference type="Proteomes" id="UP000324222">
    <property type="component" value="Unassembled WGS sequence"/>
</dbReference>
<feature type="region of interest" description="Disordered" evidence="1">
    <location>
        <begin position="43"/>
        <end position="70"/>
    </location>
</feature>
<dbReference type="AlphaFoldDB" id="A0A5B7I6H3"/>
<keyword evidence="3" id="KW-1185">Reference proteome</keyword>
<sequence length="70" mass="7984">MELRECFYKSRLTSPQSPTTLVTAVPRRRNTCCVLLPVNSSPLRGQQTSTNMRANGRATHHLPVPRYSHY</sequence>
<evidence type="ECO:0000313" key="3">
    <source>
        <dbReference type="Proteomes" id="UP000324222"/>
    </source>
</evidence>
<evidence type="ECO:0000313" key="2">
    <source>
        <dbReference type="EMBL" id="MPC77499.1"/>
    </source>
</evidence>
<name>A0A5B7I6H3_PORTR</name>
<accession>A0A5B7I6H3</accession>
<dbReference type="EMBL" id="VSRR010046003">
    <property type="protein sequence ID" value="MPC77499.1"/>
    <property type="molecule type" value="Genomic_DNA"/>
</dbReference>
<gene>
    <name evidence="2" type="ORF">E2C01_071955</name>
</gene>
<feature type="compositionally biased region" description="Polar residues" evidence="1">
    <location>
        <begin position="43"/>
        <end position="53"/>
    </location>
</feature>
<comment type="caution">
    <text evidence="2">The sequence shown here is derived from an EMBL/GenBank/DDBJ whole genome shotgun (WGS) entry which is preliminary data.</text>
</comment>
<evidence type="ECO:0000256" key="1">
    <source>
        <dbReference type="SAM" id="MobiDB-lite"/>
    </source>
</evidence>
<organism evidence="2 3">
    <name type="scientific">Portunus trituberculatus</name>
    <name type="common">Swimming crab</name>
    <name type="synonym">Neptunus trituberculatus</name>
    <dbReference type="NCBI Taxonomy" id="210409"/>
    <lineage>
        <taxon>Eukaryota</taxon>
        <taxon>Metazoa</taxon>
        <taxon>Ecdysozoa</taxon>
        <taxon>Arthropoda</taxon>
        <taxon>Crustacea</taxon>
        <taxon>Multicrustacea</taxon>
        <taxon>Malacostraca</taxon>
        <taxon>Eumalacostraca</taxon>
        <taxon>Eucarida</taxon>
        <taxon>Decapoda</taxon>
        <taxon>Pleocyemata</taxon>
        <taxon>Brachyura</taxon>
        <taxon>Eubrachyura</taxon>
        <taxon>Portunoidea</taxon>
        <taxon>Portunidae</taxon>
        <taxon>Portuninae</taxon>
        <taxon>Portunus</taxon>
    </lineage>
</organism>
<protein>
    <submittedName>
        <fullName evidence="2">Uncharacterized protein</fullName>
    </submittedName>
</protein>
<proteinExistence type="predicted"/>
<reference evidence="2 3" key="1">
    <citation type="submission" date="2019-05" db="EMBL/GenBank/DDBJ databases">
        <title>Another draft genome of Portunus trituberculatus and its Hox gene families provides insights of decapod evolution.</title>
        <authorList>
            <person name="Jeong J.-H."/>
            <person name="Song I."/>
            <person name="Kim S."/>
            <person name="Choi T."/>
            <person name="Kim D."/>
            <person name="Ryu S."/>
            <person name="Kim W."/>
        </authorList>
    </citation>
    <scope>NUCLEOTIDE SEQUENCE [LARGE SCALE GENOMIC DNA]</scope>
    <source>
        <tissue evidence="2">Muscle</tissue>
    </source>
</reference>